<comment type="caution">
    <text evidence="1">The sequence shown here is derived from an EMBL/GenBank/DDBJ whole genome shotgun (WGS) entry which is preliminary data.</text>
</comment>
<dbReference type="AlphaFoldDB" id="A0A4C1WPN3"/>
<organism evidence="1 2">
    <name type="scientific">Eumeta variegata</name>
    <name type="common">Bagworm moth</name>
    <name type="synonym">Eumeta japonica</name>
    <dbReference type="NCBI Taxonomy" id="151549"/>
    <lineage>
        <taxon>Eukaryota</taxon>
        <taxon>Metazoa</taxon>
        <taxon>Ecdysozoa</taxon>
        <taxon>Arthropoda</taxon>
        <taxon>Hexapoda</taxon>
        <taxon>Insecta</taxon>
        <taxon>Pterygota</taxon>
        <taxon>Neoptera</taxon>
        <taxon>Endopterygota</taxon>
        <taxon>Lepidoptera</taxon>
        <taxon>Glossata</taxon>
        <taxon>Ditrysia</taxon>
        <taxon>Tineoidea</taxon>
        <taxon>Psychidae</taxon>
        <taxon>Oiketicinae</taxon>
        <taxon>Eumeta</taxon>
    </lineage>
</organism>
<name>A0A4C1WPN3_EUMVA</name>
<proteinExistence type="predicted"/>
<dbReference type="Proteomes" id="UP000299102">
    <property type="component" value="Unassembled WGS sequence"/>
</dbReference>
<evidence type="ECO:0000313" key="1">
    <source>
        <dbReference type="EMBL" id="GBP52044.1"/>
    </source>
</evidence>
<gene>
    <name evidence="1" type="ORF">EVAR_97514_1</name>
</gene>
<accession>A0A4C1WPN3</accession>
<reference evidence="1 2" key="1">
    <citation type="journal article" date="2019" name="Commun. Biol.">
        <title>The bagworm genome reveals a unique fibroin gene that provides high tensile strength.</title>
        <authorList>
            <person name="Kono N."/>
            <person name="Nakamura H."/>
            <person name="Ohtoshi R."/>
            <person name="Tomita M."/>
            <person name="Numata K."/>
            <person name="Arakawa K."/>
        </authorList>
    </citation>
    <scope>NUCLEOTIDE SEQUENCE [LARGE SCALE GENOMIC DNA]</scope>
</reference>
<dbReference type="EMBL" id="BGZK01000594">
    <property type="protein sequence ID" value="GBP52044.1"/>
    <property type="molecule type" value="Genomic_DNA"/>
</dbReference>
<protein>
    <submittedName>
        <fullName evidence="1">Uncharacterized protein</fullName>
    </submittedName>
</protein>
<evidence type="ECO:0000313" key="2">
    <source>
        <dbReference type="Proteomes" id="UP000299102"/>
    </source>
</evidence>
<sequence>MEDDHRKGKLPCGAELALKKQKPDLILMTRVYRSLNIHALLVLDSVLPADLGSVHHLPAGDFEQLAAQPARRVVDKHICIIFQQEFQLSVGGGPKLFVSTCRGFGLTE</sequence>
<keyword evidence="2" id="KW-1185">Reference proteome</keyword>